<dbReference type="Gene3D" id="1.20.870.10">
    <property type="entry name" value="Son of sevenless (SoS) protein Chain: S domain 1"/>
    <property type="match status" value="2"/>
</dbReference>
<dbReference type="GO" id="GO:0007265">
    <property type="term" value="P:Ras protein signal transduction"/>
    <property type="evidence" value="ECO:0007669"/>
    <property type="project" value="TreeGrafter"/>
</dbReference>
<dbReference type="SUPFAM" id="SSF48366">
    <property type="entry name" value="Ras GEF"/>
    <property type="match status" value="2"/>
</dbReference>
<dbReference type="Pfam" id="PF00617">
    <property type="entry name" value="RasGEF"/>
    <property type="match status" value="2"/>
</dbReference>
<dbReference type="CDD" id="cd00155">
    <property type="entry name" value="RasGEF"/>
    <property type="match status" value="2"/>
</dbReference>
<dbReference type="SMART" id="SM00229">
    <property type="entry name" value="RasGEFN"/>
    <property type="match status" value="2"/>
</dbReference>
<dbReference type="Proteomes" id="UP001146793">
    <property type="component" value="Unassembled WGS sequence"/>
</dbReference>
<feature type="compositionally biased region" description="Basic and acidic residues" evidence="3">
    <location>
        <begin position="578"/>
        <end position="601"/>
    </location>
</feature>
<dbReference type="InterPro" id="IPR000651">
    <property type="entry name" value="Ras-like_Gua-exchang_fac_N"/>
</dbReference>
<dbReference type="EMBL" id="JANTQA010000063">
    <property type="protein sequence ID" value="KAJ3426662.1"/>
    <property type="molecule type" value="Genomic_DNA"/>
</dbReference>
<dbReference type="PANTHER" id="PTHR23113">
    <property type="entry name" value="GUANINE NUCLEOTIDE EXCHANGE FACTOR"/>
    <property type="match status" value="1"/>
</dbReference>
<feature type="compositionally biased region" description="Low complexity" evidence="3">
    <location>
        <begin position="550"/>
        <end position="561"/>
    </location>
</feature>
<dbReference type="PROSITE" id="PS50009">
    <property type="entry name" value="RASGEF_CAT"/>
    <property type="match status" value="2"/>
</dbReference>
<name>A0AAV7YFG7_9EUKA</name>
<dbReference type="GO" id="GO:0005085">
    <property type="term" value="F:guanyl-nucleotide exchange factor activity"/>
    <property type="evidence" value="ECO:0007669"/>
    <property type="project" value="UniProtKB-KW"/>
</dbReference>
<protein>
    <submittedName>
        <fullName evidence="6">Guanine nucleotide exchange factor</fullName>
    </submittedName>
</protein>
<comment type="caution">
    <text evidence="6">The sequence shown here is derived from an EMBL/GenBank/DDBJ whole genome shotgun (WGS) entry which is preliminary data.</text>
</comment>
<dbReference type="InterPro" id="IPR036964">
    <property type="entry name" value="RASGEF_cat_dom_sf"/>
</dbReference>
<feature type="domain" description="N-terminal Ras-GEF" evidence="5">
    <location>
        <begin position="63"/>
        <end position="194"/>
    </location>
</feature>
<feature type="region of interest" description="Disordered" evidence="3">
    <location>
        <begin position="550"/>
        <end position="601"/>
    </location>
</feature>
<dbReference type="Pfam" id="PF00618">
    <property type="entry name" value="RasGEF_N"/>
    <property type="match status" value="2"/>
</dbReference>
<dbReference type="PANTHER" id="PTHR23113:SF368">
    <property type="entry name" value="CELL DIVISION CONTROL PROTEIN 25"/>
    <property type="match status" value="1"/>
</dbReference>
<dbReference type="InterPro" id="IPR008937">
    <property type="entry name" value="Ras-like_GEF"/>
</dbReference>
<accession>A0AAV7YFG7</accession>
<dbReference type="Gene3D" id="1.10.840.10">
    <property type="entry name" value="Ras guanine-nucleotide exchange factors catalytic domain"/>
    <property type="match status" value="2"/>
</dbReference>
<dbReference type="SMART" id="SM00147">
    <property type="entry name" value="RasGEF"/>
    <property type="match status" value="2"/>
</dbReference>
<evidence type="ECO:0000313" key="7">
    <source>
        <dbReference type="Proteomes" id="UP001146793"/>
    </source>
</evidence>
<feature type="compositionally biased region" description="Polar residues" evidence="3">
    <location>
        <begin position="562"/>
        <end position="574"/>
    </location>
</feature>
<evidence type="ECO:0000256" key="2">
    <source>
        <dbReference type="PROSITE-ProRule" id="PRU00168"/>
    </source>
</evidence>
<reference evidence="6" key="1">
    <citation type="submission" date="2022-08" db="EMBL/GenBank/DDBJ databases">
        <title>Novel sulphate-reducing endosymbionts in the free-living metamonad Anaeramoeba.</title>
        <authorList>
            <person name="Jerlstrom-Hultqvist J."/>
            <person name="Cepicka I."/>
            <person name="Gallot-Lavallee L."/>
            <person name="Salas-Leiva D."/>
            <person name="Curtis B.A."/>
            <person name="Zahonova K."/>
            <person name="Pipaliya S."/>
            <person name="Dacks J."/>
            <person name="Roger A.J."/>
        </authorList>
    </citation>
    <scope>NUCLEOTIDE SEQUENCE</scope>
    <source>
        <strain evidence="6">Busselton2</strain>
    </source>
</reference>
<dbReference type="AlphaFoldDB" id="A0AAV7YFG7"/>
<feature type="domain" description="N-terminal Ras-GEF" evidence="5">
    <location>
        <begin position="664"/>
        <end position="798"/>
    </location>
</feature>
<dbReference type="PROSITE" id="PS50212">
    <property type="entry name" value="RASGEF_NTER"/>
    <property type="match status" value="2"/>
</dbReference>
<gene>
    <name evidence="6" type="ORF">M0812_26230</name>
</gene>
<feature type="domain" description="Ras-GEF" evidence="4">
    <location>
        <begin position="230"/>
        <end position="461"/>
    </location>
</feature>
<feature type="region of interest" description="Disordered" evidence="3">
    <location>
        <begin position="490"/>
        <end position="538"/>
    </location>
</feature>
<proteinExistence type="predicted"/>
<feature type="domain" description="Ras-GEF" evidence="4">
    <location>
        <begin position="833"/>
        <end position="1071"/>
    </location>
</feature>
<evidence type="ECO:0000259" key="4">
    <source>
        <dbReference type="PROSITE" id="PS50009"/>
    </source>
</evidence>
<dbReference type="GO" id="GO:0005886">
    <property type="term" value="C:plasma membrane"/>
    <property type="evidence" value="ECO:0007669"/>
    <property type="project" value="TreeGrafter"/>
</dbReference>
<sequence length="1074" mass="125602">MNELTKESENEKTQTQEEYDDLTVLFMDKSESVSKRRILPIQLTNSVYKNDKESKVTYQLEEGLPVPNKGTLKSIVQYLTNGGFANQSTIEHFLKIYRNFCTPELLFEEVVDRFNSGNQKTNEINEILKRDQPRMTNEQMRCLQFILVWCHLQKEDFQSNIELTKSVNEFFTGVVSQISKRLAYQIKGELNLLLSSPVKSYLTRVHSSGNNRFESILPNNLNKFKFLDLSPEELARQLTLVEHNLFQKIESREFVGFVWNDLTILKERSPNLLNFLRRWKFLNRWVITTILNPSKSIHRAQIIAHWLSIAKIFSGINNFSGVFCITSALQNESIVRLDLTWSEVPMSAKRILDQLLNLVSKINNYRKYRLTLKTTESPALPFLHLYLYDMSVIRYNNKTELNSEKEEEINFEPYWPISKIISKIQLLQRVKFPFNKISEIKDYLLDINPPPYEALLHRSRKKIEKKSTFKSISLLFEQTSLQNYKDQKLKINQNNEKNKDQQNTIKNTTTNNNTTNNTTTINTTTTTKSNNNNNQNETETETIGVNLVENNNNKNNITNNNQETVKQNNKKIQGNQIEIKKGNNKEKEKIKKRGGQEKEKDNVQYPSELCCWTTSLLDPIEQSKILYHDEIEEQENFVNDFNVLNMEDCILEIEESIENGQHKKGETVIAATVEWLVDYLCSPTANSDSGFVQTFLLTYRSFTSASELFQLLKKSFLLKPPTELSGRNLKLYIEKILTPMKFKVFSVLNQWVRFHFYDFKSDPNLIEQFKHFIENVMLPQEEMSKPGKMLKAIFTKMEKQDLTISRNSMHTVLEMPKPILPKDLNNFTFMELDRVEFARQITLIEFNLFRKIKPKECLKQGWTKKDKQIRAPNIVNLTNYFNNMSGWIAKEIVSHPKLRTRTQMITKFIKIALQCKEFSNFNAVQEIIAGLNNAAIFRLKKSWKEISNSLKEKWQKLIALMSSENSYCLIRDELASIDPPGLPYIGMYLTDLVFVDEGNTDLLSSTDGRKKLINFDKRRRTSEVIRQIQLFQQAPYLFTSITEIQSFIEKNTANSYDDEQLYEQSLKVEPRDRK</sequence>
<evidence type="ECO:0000313" key="6">
    <source>
        <dbReference type="EMBL" id="KAJ3426662.1"/>
    </source>
</evidence>
<organism evidence="6 7">
    <name type="scientific">Anaeramoeba flamelloides</name>
    <dbReference type="NCBI Taxonomy" id="1746091"/>
    <lineage>
        <taxon>Eukaryota</taxon>
        <taxon>Metamonada</taxon>
        <taxon>Anaeramoebidae</taxon>
        <taxon>Anaeramoeba</taxon>
    </lineage>
</organism>
<evidence type="ECO:0000256" key="3">
    <source>
        <dbReference type="SAM" id="MobiDB-lite"/>
    </source>
</evidence>
<evidence type="ECO:0000259" key="5">
    <source>
        <dbReference type="PROSITE" id="PS50212"/>
    </source>
</evidence>
<dbReference type="InterPro" id="IPR023578">
    <property type="entry name" value="Ras_GEF_dom_sf"/>
</dbReference>
<keyword evidence="1 2" id="KW-0344">Guanine-nucleotide releasing factor</keyword>
<dbReference type="InterPro" id="IPR001895">
    <property type="entry name" value="RASGEF_cat_dom"/>
</dbReference>
<evidence type="ECO:0000256" key="1">
    <source>
        <dbReference type="ARBA" id="ARBA00022658"/>
    </source>
</evidence>
<dbReference type="CDD" id="cd06224">
    <property type="entry name" value="REM"/>
    <property type="match status" value="1"/>
</dbReference>